<proteinExistence type="inferred from homology"/>
<dbReference type="PANTHER" id="PTHR11851:SF49">
    <property type="entry name" value="MITOCHONDRIAL-PROCESSING PEPTIDASE SUBUNIT ALPHA"/>
    <property type="match status" value="1"/>
</dbReference>
<comment type="caution">
    <text evidence="3">The sequence shown here is derived from an EMBL/GenBank/DDBJ whole genome shotgun (WGS) entry which is preliminary data.</text>
</comment>
<evidence type="ECO:0000313" key="3">
    <source>
        <dbReference type="EMBL" id="HAH2394983.1"/>
    </source>
</evidence>
<evidence type="ECO:0000259" key="2">
    <source>
        <dbReference type="Pfam" id="PF05193"/>
    </source>
</evidence>
<dbReference type="FunFam" id="3.30.830.10:FF:000102">
    <property type="entry name" value="Probable zinc protease PqqL"/>
    <property type="match status" value="1"/>
</dbReference>
<dbReference type="InterPro" id="IPR007863">
    <property type="entry name" value="Peptidase_M16_C"/>
</dbReference>
<dbReference type="AlphaFoldDB" id="A0A776QZ52"/>
<accession>A0A776QZ52</accession>
<reference evidence="3" key="1">
    <citation type="journal article" date="2018" name="Genome Biol.">
        <title>SKESA: strategic k-mer extension for scrupulous assemblies.</title>
        <authorList>
            <person name="Souvorov A."/>
            <person name="Agarwala R."/>
            <person name="Lipman D.J."/>
        </authorList>
    </citation>
    <scope>NUCLEOTIDE SEQUENCE</scope>
    <source>
        <strain evidence="3">EC00688</strain>
    </source>
</reference>
<organism evidence="3">
    <name type="scientific">Escherichia coli</name>
    <dbReference type="NCBI Taxonomy" id="562"/>
    <lineage>
        <taxon>Bacteria</taxon>
        <taxon>Pseudomonadati</taxon>
        <taxon>Pseudomonadota</taxon>
        <taxon>Gammaproteobacteria</taxon>
        <taxon>Enterobacterales</taxon>
        <taxon>Enterobacteriaceae</taxon>
        <taxon>Escherichia</taxon>
    </lineage>
</organism>
<dbReference type="Gene3D" id="3.30.830.10">
    <property type="entry name" value="Metalloenzyme, LuxS/M16 peptidase-like"/>
    <property type="match status" value="2"/>
</dbReference>
<dbReference type="SUPFAM" id="SSF63411">
    <property type="entry name" value="LuxS/MPP-like metallohydrolase"/>
    <property type="match status" value="2"/>
</dbReference>
<feature type="non-terminal residue" evidence="3">
    <location>
        <position position="1"/>
    </location>
</feature>
<sequence length="309" mass="34690">INQRITHSTINDNIWASLQNAQIQALKTLDQRPAEKFAQQMYETRYADDRTKLLQENQIVQFTAADALAADRQLFSSPADITFVIVGNVSEDKLVALITRYLGSIKHSDSPLAAGKPLTRATDNASVTVKEQNEPVAQVSQWKRYDSRTPVNLATRMALDAFNVALAKDLRVNIREQASGAYSVSSRLSVDPQAKDISHLLAFTCQPERHDELLTLANEVMVKRLAKGISEQELNEYQQNVQRSLDIQQRSVQQLANTIVNSLIQYDDPAAWTEQEQLLKQMTVENVNTAVKQYLSHPVNTYTGVLLPK</sequence>
<evidence type="ECO:0000256" key="1">
    <source>
        <dbReference type="ARBA" id="ARBA00007261"/>
    </source>
</evidence>
<dbReference type="PANTHER" id="PTHR11851">
    <property type="entry name" value="METALLOPROTEASE"/>
    <property type="match status" value="1"/>
</dbReference>
<comment type="similarity">
    <text evidence="1">Belongs to the peptidase M16 family.</text>
</comment>
<gene>
    <name evidence="3" type="ORF">GIJ97_24420</name>
</gene>
<reference evidence="3" key="2">
    <citation type="submission" date="2019-11" db="EMBL/GenBank/DDBJ databases">
        <authorList>
            <consortium name="NCBI Pathogen Detection Project"/>
        </authorList>
    </citation>
    <scope>NUCLEOTIDE SEQUENCE</scope>
    <source>
        <strain evidence="3">EC00688</strain>
    </source>
</reference>
<dbReference type="Pfam" id="PF05193">
    <property type="entry name" value="Peptidase_M16_C"/>
    <property type="match status" value="1"/>
</dbReference>
<dbReference type="InterPro" id="IPR050361">
    <property type="entry name" value="MPP/UQCRC_Complex"/>
</dbReference>
<dbReference type="EMBL" id="DABATB010000116">
    <property type="protein sequence ID" value="HAH2394983.1"/>
    <property type="molecule type" value="Genomic_DNA"/>
</dbReference>
<protein>
    <submittedName>
        <fullName evidence="3">Insulinase family protein</fullName>
    </submittedName>
</protein>
<dbReference type="InterPro" id="IPR011249">
    <property type="entry name" value="Metalloenz_LuxS/M16"/>
</dbReference>
<name>A0A776QZ52_ECOLX</name>
<feature type="domain" description="Peptidase M16 C-terminal" evidence="2">
    <location>
        <begin position="65"/>
        <end position="240"/>
    </location>
</feature>
<dbReference type="GO" id="GO:0046872">
    <property type="term" value="F:metal ion binding"/>
    <property type="evidence" value="ECO:0007669"/>
    <property type="project" value="InterPro"/>
</dbReference>